<feature type="compositionally biased region" description="Basic and acidic residues" evidence="1">
    <location>
        <begin position="1"/>
        <end position="17"/>
    </location>
</feature>
<feature type="compositionally biased region" description="Basic residues" evidence="1">
    <location>
        <begin position="202"/>
        <end position="215"/>
    </location>
</feature>
<feature type="compositionally biased region" description="Basic and acidic residues" evidence="1">
    <location>
        <begin position="75"/>
        <end position="97"/>
    </location>
</feature>
<dbReference type="Proteomes" id="UP000683360">
    <property type="component" value="Unassembled WGS sequence"/>
</dbReference>
<proteinExistence type="predicted"/>
<keyword evidence="3" id="KW-1185">Reference proteome</keyword>
<gene>
    <name evidence="2" type="ORF">MEDL_64102</name>
</gene>
<sequence length="997" mass="113591">MKKEIPAKRQLAKDMKFCPECGTPVKKPVTGDQSVSGASQQLPEQSTEDSQANDSSDDEDNGQGVAGDHNITGSEKMKVTDTGESSVIKEEKTDDRKRKQSMIGKGKKKSNLLTPSVNDFDPDRHLKKVKVEDEGGSSVDPQTSGDISTQIGQMETVLEQQKIKRGNQDKDTSEDDSSDSKDSDSRKSGKDNIEKEEESAGKKKKKKRRKKKKGSSKGDTDAKPKPETKSDKPDKMDGTRLTKAGNGSGNADKTPGRRQMSSTLIDVCFNAVISPTILSNSETDSVVVDFPGFSHSVKMKLDRFISDGYIVGSVTVPIAKDLVSGSYRPLNYNYKVFHGEAKGKTTSEYFHISGRRDGCMRQVLIPSKYLSQGFYNSYDGIIREDPRIDKSKGFWYTKFDNIKESVKKLIGKDDYLTLLKEDAQQAVLAFLPDWQLKSMSSDGVNGKEMIYLIVNINEGLRNVYVKQMDMLQGNMFDRVFAKGLMSPIKKIIHELERRKTETLDLEAKTLCLVTAVTVTHIVVEFEVHLARDERRMLCEALLPSPDFDSKTSLDVEEAVKFLPKDIKNISVSVLKFSRNIAENTSDPSWMFCVPMIHFLLKKCKPFEEAPAEVDHDETKPEWWGIVEYRRDIDTFKRKGKWERPHEEIVAKLTPYFDVDYFLPRTLIGSLNLDMLFSVVESANNISPDIILASMYYYLKSGSNYELIKKIIHHMSVKTLNMELDITVHGLVSAYRTYRISADLLVESLKHRYTHKDIPLLAIEVFLISLDAYDRIQSNLDPNKKVYTQFNITKDGHLKKFEDFKGKIIDCLGKDFRYKELEFLQRWNSAFKLKVPNGKIKVAYTTALEKSLLEILQNKGSFEKLIEIYCEHTESFDGVVQEILTKVALTAVNECDKFEWRSEKDERCIIRLGVLLSNVFERSWDVRKLDDPHAVFQHALSWRPFPTYMEIYCNKPKALGEECQKMLKKFVEIIQDFVQRLLEGTVLIKTLRKLMEKG</sequence>
<reference evidence="2" key="1">
    <citation type="submission" date="2021-03" db="EMBL/GenBank/DDBJ databases">
        <authorList>
            <person name="Bekaert M."/>
        </authorList>
    </citation>
    <scope>NUCLEOTIDE SEQUENCE</scope>
</reference>
<feature type="compositionally biased region" description="Basic and acidic residues" evidence="1">
    <location>
        <begin position="216"/>
        <end position="240"/>
    </location>
</feature>
<feature type="region of interest" description="Disordered" evidence="1">
    <location>
        <begin position="1"/>
        <end position="258"/>
    </location>
</feature>
<dbReference type="AlphaFoldDB" id="A0A8S3VC44"/>
<evidence type="ECO:0000256" key="1">
    <source>
        <dbReference type="SAM" id="MobiDB-lite"/>
    </source>
</evidence>
<accession>A0A8S3VC44</accession>
<feature type="compositionally biased region" description="Polar residues" evidence="1">
    <location>
        <begin position="139"/>
        <end position="153"/>
    </location>
</feature>
<evidence type="ECO:0000313" key="3">
    <source>
        <dbReference type="Proteomes" id="UP000683360"/>
    </source>
</evidence>
<comment type="caution">
    <text evidence="2">The sequence shown here is derived from an EMBL/GenBank/DDBJ whole genome shotgun (WGS) entry which is preliminary data.</text>
</comment>
<name>A0A8S3VC44_MYTED</name>
<feature type="compositionally biased region" description="Basic and acidic residues" evidence="1">
    <location>
        <begin position="121"/>
        <end position="133"/>
    </location>
</feature>
<feature type="compositionally biased region" description="Polar residues" evidence="1">
    <location>
        <begin position="31"/>
        <end position="54"/>
    </location>
</feature>
<organism evidence="2 3">
    <name type="scientific">Mytilus edulis</name>
    <name type="common">Blue mussel</name>
    <dbReference type="NCBI Taxonomy" id="6550"/>
    <lineage>
        <taxon>Eukaryota</taxon>
        <taxon>Metazoa</taxon>
        <taxon>Spiralia</taxon>
        <taxon>Lophotrochozoa</taxon>
        <taxon>Mollusca</taxon>
        <taxon>Bivalvia</taxon>
        <taxon>Autobranchia</taxon>
        <taxon>Pteriomorphia</taxon>
        <taxon>Mytilida</taxon>
        <taxon>Mytiloidea</taxon>
        <taxon>Mytilidae</taxon>
        <taxon>Mytilinae</taxon>
        <taxon>Mytilus</taxon>
    </lineage>
</organism>
<feature type="compositionally biased region" description="Basic and acidic residues" evidence="1">
    <location>
        <begin position="178"/>
        <end position="201"/>
    </location>
</feature>
<dbReference type="EMBL" id="CAJPWZ010003121">
    <property type="protein sequence ID" value="CAG2252473.1"/>
    <property type="molecule type" value="Genomic_DNA"/>
</dbReference>
<protein>
    <submittedName>
        <fullName evidence="2">Uncharacterized protein</fullName>
    </submittedName>
</protein>
<evidence type="ECO:0000313" key="2">
    <source>
        <dbReference type="EMBL" id="CAG2252473.1"/>
    </source>
</evidence>
<dbReference type="OrthoDB" id="6162711at2759"/>